<evidence type="ECO:0000256" key="2">
    <source>
        <dbReference type="SAM" id="SignalP"/>
    </source>
</evidence>
<sequence length="217" mass="22629">MLTSYLFISILAVVGVRDTFDNTCNENNCYRAFNGAAVAPSAKSFCSRFTTATTLTTNNFPTYATEHISSSLSSSILSSISSGGLSTTSPTLSLISSTTTLQTSIITTSPPSIYGPGCNADNCLRAFDRDHGQAFYSGFVDNVSAAFPAYTSQCSAGNISSEISSACSCLNYSSDVSLAASSGTPLSFIAPTITSNTTPTRTSSTSSESESRVAFIR</sequence>
<keyword evidence="2" id="KW-0732">Signal</keyword>
<protein>
    <submittedName>
        <fullName evidence="3">Uncharacterized protein</fullName>
    </submittedName>
</protein>
<dbReference type="Proteomes" id="UP000824998">
    <property type="component" value="Unassembled WGS sequence"/>
</dbReference>
<name>A0A9P7YQG1_9HELO</name>
<evidence type="ECO:0000256" key="1">
    <source>
        <dbReference type="SAM" id="MobiDB-lite"/>
    </source>
</evidence>
<feature type="compositionally biased region" description="Low complexity" evidence="1">
    <location>
        <begin position="196"/>
        <end position="208"/>
    </location>
</feature>
<accession>A0A9P7YQG1</accession>
<organism evidence="3 4">
    <name type="scientific">Amylocarpus encephaloides</name>
    <dbReference type="NCBI Taxonomy" id="45428"/>
    <lineage>
        <taxon>Eukaryota</taxon>
        <taxon>Fungi</taxon>
        <taxon>Dikarya</taxon>
        <taxon>Ascomycota</taxon>
        <taxon>Pezizomycotina</taxon>
        <taxon>Leotiomycetes</taxon>
        <taxon>Helotiales</taxon>
        <taxon>Helotiales incertae sedis</taxon>
        <taxon>Amylocarpus</taxon>
    </lineage>
</organism>
<dbReference type="EMBL" id="MU251388">
    <property type="protein sequence ID" value="KAG9237380.1"/>
    <property type="molecule type" value="Genomic_DNA"/>
</dbReference>
<feature type="region of interest" description="Disordered" evidence="1">
    <location>
        <begin position="196"/>
        <end position="217"/>
    </location>
</feature>
<evidence type="ECO:0000313" key="4">
    <source>
        <dbReference type="Proteomes" id="UP000824998"/>
    </source>
</evidence>
<gene>
    <name evidence="3" type="ORF">BJ875DRAFT_481402</name>
</gene>
<dbReference type="AlphaFoldDB" id="A0A9P7YQG1"/>
<keyword evidence="4" id="KW-1185">Reference proteome</keyword>
<proteinExistence type="predicted"/>
<reference evidence="3" key="1">
    <citation type="journal article" date="2021" name="IMA Fungus">
        <title>Genomic characterization of three marine fungi, including Emericellopsis atlantica sp. nov. with signatures of a generalist lifestyle and marine biomass degradation.</title>
        <authorList>
            <person name="Hagestad O.C."/>
            <person name="Hou L."/>
            <person name="Andersen J.H."/>
            <person name="Hansen E.H."/>
            <person name="Altermark B."/>
            <person name="Li C."/>
            <person name="Kuhnert E."/>
            <person name="Cox R.J."/>
            <person name="Crous P.W."/>
            <person name="Spatafora J.W."/>
            <person name="Lail K."/>
            <person name="Amirebrahimi M."/>
            <person name="Lipzen A."/>
            <person name="Pangilinan J."/>
            <person name="Andreopoulos W."/>
            <person name="Hayes R.D."/>
            <person name="Ng V."/>
            <person name="Grigoriev I.V."/>
            <person name="Jackson S.A."/>
            <person name="Sutton T.D.S."/>
            <person name="Dobson A.D.W."/>
            <person name="Rama T."/>
        </authorList>
    </citation>
    <scope>NUCLEOTIDE SEQUENCE</scope>
    <source>
        <strain evidence="3">TRa018bII</strain>
    </source>
</reference>
<evidence type="ECO:0000313" key="3">
    <source>
        <dbReference type="EMBL" id="KAG9237380.1"/>
    </source>
</evidence>
<feature type="chain" id="PRO_5040327008" evidence="2">
    <location>
        <begin position="19"/>
        <end position="217"/>
    </location>
</feature>
<comment type="caution">
    <text evidence="3">The sequence shown here is derived from an EMBL/GenBank/DDBJ whole genome shotgun (WGS) entry which is preliminary data.</text>
</comment>
<feature type="signal peptide" evidence="2">
    <location>
        <begin position="1"/>
        <end position="18"/>
    </location>
</feature>
<dbReference type="OrthoDB" id="2099887at2759"/>